<feature type="compositionally biased region" description="Polar residues" evidence="1">
    <location>
        <begin position="153"/>
        <end position="174"/>
    </location>
</feature>
<evidence type="ECO:0000256" key="1">
    <source>
        <dbReference type="SAM" id="MobiDB-lite"/>
    </source>
</evidence>
<dbReference type="EMBL" id="JAHLQT010011989">
    <property type="protein sequence ID" value="KAG7171690.1"/>
    <property type="molecule type" value="Genomic_DNA"/>
</dbReference>
<evidence type="ECO:0000313" key="3">
    <source>
        <dbReference type="Proteomes" id="UP000747542"/>
    </source>
</evidence>
<comment type="caution">
    <text evidence="2">The sequence shown here is derived from an EMBL/GenBank/DDBJ whole genome shotgun (WGS) entry which is preliminary data.</text>
</comment>
<feature type="region of interest" description="Disordered" evidence="1">
    <location>
        <begin position="61"/>
        <end position="121"/>
    </location>
</feature>
<keyword evidence="3" id="KW-1185">Reference proteome</keyword>
<proteinExistence type="predicted"/>
<gene>
    <name evidence="2" type="ORF">Hamer_G023111</name>
</gene>
<feature type="region of interest" description="Disordered" evidence="1">
    <location>
        <begin position="1"/>
        <end position="32"/>
    </location>
</feature>
<feature type="region of interest" description="Disordered" evidence="1">
    <location>
        <begin position="149"/>
        <end position="197"/>
    </location>
</feature>
<protein>
    <submittedName>
        <fullName evidence="2">Uncharacterized protein</fullName>
    </submittedName>
</protein>
<evidence type="ECO:0000313" key="2">
    <source>
        <dbReference type="EMBL" id="KAG7171690.1"/>
    </source>
</evidence>
<name>A0A8J5T125_HOMAM</name>
<organism evidence="2 3">
    <name type="scientific">Homarus americanus</name>
    <name type="common">American lobster</name>
    <dbReference type="NCBI Taxonomy" id="6706"/>
    <lineage>
        <taxon>Eukaryota</taxon>
        <taxon>Metazoa</taxon>
        <taxon>Ecdysozoa</taxon>
        <taxon>Arthropoda</taxon>
        <taxon>Crustacea</taxon>
        <taxon>Multicrustacea</taxon>
        <taxon>Malacostraca</taxon>
        <taxon>Eumalacostraca</taxon>
        <taxon>Eucarida</taxon>
        <taxon>Decapoda</taxon>
        <taxon>Pleocyemata</taxon>
        <taxon>Astacidea</taxon>
        <taxon>Nephropoidea</taxon>
        <taxon>Nephropidae</taxon>
        <taxon>Homarus</taxon>
    </lineage>
</organism>
<feature type="compositionally biased region" description="Basic and acidic residues" evidence="1">
    <location>
        <begin position="19"/>
        <end position="32"/>
    </location>
</feature>
<feature type="compositionally biased region" description="Polar residues" evidence="1">
    <location>
        <begin position="183"/>
        <end position="197"/>
    </location>
</feature>
<sequence>MEKYVRDEEEEGGGKRKKGKEEEEGGGREGGERSLMVLLAAVCFCRAARLAPVTPSGLAGLESGPESTSNDQLVSGGHGNTGSHSFPVRQGSSDDLPAEHGATEDPWTGQDSSKGFPPRHRATDVSLAAGQGYPQGKSAEHKVSLDLTVRKIPSSNTQKNKNFEGTSIKSSGSSPDGGPVTEVTRSNHNAPNSLVSDGSASAVIQTVGTSYNLELPLGYDFSEGSPDEDDDGSLKVVSSVKHRDGAAVGGKTPGLIIRGHGLSGGGHGLLGSTNGGRGTIAVGVRPPELIVGGHDASAGGRGRPILTITGHGGLTEGSGPTGFTTISGGHRISGSGQASSSFNSGGHGGLGRGYGPPGFTSESHGMQGFPHGGVGGSHLGGSSTGFVGGVPGVSQGGANGYGRPTVNGIFGNFFPTGCGLSGPRPGHGFSGPRSWYEANGFNCGHETRDSEDKGYVYSYGR</sequence>
<dbReference type="AlphaFoldDB" id="A0A8J5T125"/>
<reference evidence="2" key="1">
    <citation type="journal article" date="2021" name="Sci. Adv.">
        <title>The American lobster genome reveals insights on longevity, neural, and immune adaptations.</title>
        <authorList>
            <person name="Polinski J.M."/>
            <person name="Zimin A.V."/>
            <person name="Clark K.F."/>
            <person name="Kohn A.B."/>
            <person name="Sadowski N."/>
            <person name="Timp W."/>
            <person name="Ptitsyn A."/>
            <person name="Khanna P."/>
            <person name="Romanova D.Y."/>
            <person name="Williams P."/>
            <person name="Greenwood S.J."/>
            <person name="Moroz L.L."/>
            <person name="Walt D.R."/>
            <person name="Bodnar A.G."/>
        </authorList>
    </citation>
    <scope>NUCLEOTIDE SEQUENCE</scope>
    <source>
        <strain evidence="2">GMGI-L3</strain>
    </source>
</reference>
<accession>A0A8J5T125</accession>
<dbReference type="Proteomes" id="UP000747542">
    <property type="component" value="Unassembled WGS sequence"/>
</dbReference>